<feature type="transmembrane region" description="Helical" evidence="1">
    <location>
        <begin position="302"/>
        <end position="325"/>
    </location>
</feature>
<organism evidence="2">
    <name type="scientific">marine sediment metagenome</name>
    <dbReference type="NCBI Taxonomy" id="412755"/>
    <lineage>
        <taxon>unclassified sequences</taxon>
        <taxon>metagenomes</taxon>
        <taxon>ecological metagenomes</taxon>
    </lineage>
</organism>
<feature type="transmembrane region" description="Helical" evidence="1">
    <location>
        <begin position="171"/>
        <end position="190"/>
    </location>
</feature>
<feature type="transmembrane region" description="Helical" evidence="1">
    <location>
        <begin position="260"/>
        <end position="281"/>
    </location>
</feature>
<reference evidence="2" key="1">
    <citation type="journal article" date="2015" name="Nature">
        <title>Complex archaea that bridge the gap between prokaryotes and eukaryotes.</title>
        <authorList>
            <person name="Spang A."/>
            <person name="Saw J.H."/>
            <person name="Jorgensen S.L."/>
            <person name="Zaremba-Niedzwiedzka K."/>
            <person name="Martijn J."/>
            <person name="Lind A.E."/>
            <person name="van Eijk R."/>
            <person name="Schleper C."/>
            <person name="Guy L."/>
            <person name="Ettema T.J."/>
        </authorList>
    </citation>
    <scope>NUCLEOTIDE SEQUENCE</scope>
</reference>
<feature type="transmembrane region" description="Helical" evidence="1">
    <location>
        <begin position="234"/>
        <end position="254"/>
    </location>
</feature>
<feature type="transmembrane region" description="Helical" evidence="1">
    <location>
        <begin position="331"/>
        <end position="348"/>
    </location>
</feature>
<dbReference type="InterPro" id="IPR045614">
    <property type="entry name" value="DUF6136"/>
</dbReference>
<evidence type="ECO:0000256" key="1">
    <source>
        <dbReference type="SAM" id="Phobius"/>
    </source>
</evidence>
<accession>A0A0F9JZL4</accession>
<keyword evidence="1" id="KW-1133">Transmembrane helix</keyword>
<comment type="caution">
    <text evidence="2">The sequence shown here is derived from an EMBL/GenBank/DDBJ whole genome shotgun (WGS) entry which is preliminary data.</text>
</comment>
<dbReference type="Pfam" id="PF19632">
    <property type="entry name" value="DUF6136"/>
    <property type="match status" value="1"/>
</dbReference>
<protein>
    <submittedName>
        <fullName evidence="2">Uncharacterized protein</fullName>
    </submittedName>
</protein>
<feature type="transmembrane region" description="Helical" evidence="1">
    <location>
        <begin position="353"/>
        <end position="370"/>
    </location>
</feature>
<feature type="transmembrane region" description="Helical" evidence="1">
    <location>
        <begin position="78"/>
        <end position="96"/>
    </location>
</feature>
<dbReference type="EMBL" id="LAZR01016475">
    <property type="protein sequence ID" value="KKM04333.1"/>
    <property type="molecule type" value="Genomic_DNA"/>
</dbReference>
<name>A0A0F9JZL4_9ZZZZ</name>
<dbReference type="AlphaFoldDB" id="A0A0F9JZL4"/>
<gene>
    <name evidence="2" type="ORF">LCGC14_1765290</name>
</gene>
<keyword evidence="1" id="KW-0472">Membrane</keyword>
<feature type="transmembrane region" description="Helical" evidence="1">
    <location>
        <begin position="117"/>
        <end position="137"/>
    </location>
</feature>
<feature type="transmembrane region" description="Helical" evidence="1">
    <location>
        <begin position="38"/>
        <end position="58"/>
    </location>
</feature>
<sequence length="371" mass="42146">MSKLAIKLVMAQYRAFMEYRYQAYKIELTQLLLQLKNFGLLFLVVLGSAMLGMILLLFLGLGKIIDSSDAPQYGAQMAWLYLLLQSVMLSAMKSAIKNSQQRLFQRTIVRSNWLKLMDIKLLLLSNGWLLASAVIALDLTLSQWLRAPHFVLFMLLQFGLGVLCLYKPRALIYGLVFTAILVLLPINIAPLAYHCGFIILFALSMLLPAFSLSDRLSVNSLFTFWLSFFIQHSWVLVWRVALLLCVFMAITTLLHERADLAAIFSVIATAFMVLFTSSLQFDCGKLHDKYQLFFQANNQSRLFFISQFVPSCLFLLITLISYLLFVAQIEWLLLSLSVGWCGLQLYIAQKKPAHYALVWMITTGGLLAALM</sequence>
<keyword evidence="1" id="KW-0812">Transmembrane</keyword>
<proteinExistence type="predicted"/>
<evidence type="ECO:0000313" key="2">
    <source>
        <dbReference type="EMBL" id="KKM04333.1"/>
    </source>
</evidence>
<feature type="transmembrane region" description="Helical" evidence="1">
    <location>
        <begin position="149"/>
        <end position="166"/>
    </location>
</feature>